<dbReference type="PANTHER" id="PTHR30618">
    <property type="entry name" value="NCS1 FAMILY PURINE/PYRIMIDINE TRANSPORTER"/>
    <property type="match status" value="1"/>
</dbReference>
<organism evidence="7 10">
    <name type="scientific">Providencia rettgeri</name>
    <dbReference type="NCBI Taxonomy" id="587"/>
    <lineage>
        <taxon>Bacteria</taxon>
        <taxon>Pseudomonadati</taxon>
        <taxon>Pseudomonadota</taxon>
        <taxon>Gammaproteobacteria</taxon>
        <taxon>Enterobacterales</taxon>
        <taxon>Morganellaceae</taxon>
        <taxon>Providencia</taxon>
    </lineage>
</organism>
<comment type="caution">
    <text evidence="7">The sequence shown here is derived from an EMBL/GenBank/DDBJ whole genome shotgun (WGS) entry which is preliminary data.</text>
</comment>
<feature type="transmembrane region" description="Helical" evidence="6">
    <location>
        <begin position="34"/>
        <end position="53"/>
    </location>
</feature>
<feature type="transmembrane region" description="Helical" evidence="6">
    <location>
        <begin position="135"/>
        <end position="159"/>
    </location>
</feature>
<evidence type="ECO:0000313" key="10">
    <source>
        <dbReference type="Proteomes" id="UP000834611"/>
    </source>
</evidence>
<dbReference type="Pfam" id="PF02133">
    <property type="entry name" value="Transp_cyt_pur"/>
    <property type="match status" value="1"/>
</dbReference>
<dbReference type="GO" id="GO:0015205">
    <property type="term" value="F:nucleobase transmembrane transporter activity"/>
    <property type="evidence" value="ECO:0007669"/>
    <property type="project" value="TreeGrafter"/>
</dbReference>
<keyword evidence="4 6" id="KW-1133">Transmembrane helix</keyword>
<feature type="transmembrane region" description="Helical" evidence="6">
    <location>
        <begin position="258"/>
        <end position="282"/>
    </location>
</feature>
<keyword evidence="5 6" id="KW-0472">Membrane</keyword>
<dbReference type="GO" id="GO:0005886">
    <property type="term" value="C:plasma membrane"/>
    <property type="evidence" value="ECO:0007669"/>
    <property type="project" value="TreeGrafter"/>
</dbReference>
<evidence type="ECO:0000313" key="9">
    <source>
        <dbReference type="EMBL" id="MDI9093053.1"/>
    </source>
</evidence>
<dbReference type="RefSeq" id="WP_004259669.1">
    <property type="nucleotide sequence ID" value="NZ_ABDWLN020000012.1"/>
</dbReference>
<dbReference type="EMBL" id="JAHWLI010000062">
    <property type="protein sequence ID" value="MBW3118044.1"/>
    <property type="molecule type" value="Genomic_DNA"/>
</dbReference>
<dbReference type="Proteomes" id="UP001159001">
    <property type="component" value="Unassembled WGS sequence"/>
</dbReference>
<evidence type="ECO:0000256" key="6">
    <source>
        <dbReference type="SAM" id="Phobius"/>
    </source>
</evidence>
<keyword evidence="3 6" id="KW-0812">Transmembrane</keyword>
<comment type="subcellular location">
    <subcellularLocation>
        <location evidence="1">Membrane</location>
        <topology evidence="1">Multi-pass membrane protein</topology>
    </subcellularLocation>
</comment>
<gene>
    <name evidence="7" type="primary">ybbW</name>
    <name evidence="7" type="ORF">GHA_02843</name>
    <name evidence="8" type="ORF">KYI77_16470</name>
    <name evidence="9" type="ORF">OGX73_10565</name>
</gene>
<dbReference type="InterPro" id="IPR045225">
    <property type="entry name" value="Uracil/uridine/allantoin_perm"/>
</dbReference>
<evidence type="ECO:0000256" key="4">
    <source>
        <dbReference type="ARBA" id="ARBA00022989"/>
    </source>
</evidence>
<evidence type="ECO:0000256" key="3">
    <source>
        <dbReference type="ARBA" id="ARBA00022692"/>
    </source>
</evidence>
<dbReference type="Proteomes" id="UP001155882">
    <property type="component" value="Unassembled WGS sequence"/>
</dbReference>
<feature type="transmembrane region" description="Helical" evidence="6">
    <location>
        <begin position="65"/>
        <end position="88"/>
    </location>
</feature>
<feature type="transmembrane region" description="Helical" evidence="6">
    <location>
        <begin position="368"/>
        <end position="387"/>
    </location>
</feature>
<proteinExistence type="inferred from homology"/>
<evidence type="ECO:0000313" key="7">
    <source>
        <dbReference type="EMBL" id="CAB5703193.1"/>
    </source>
</evidence>
<evidence type="ECO:0000256" key="1">
    <source>
        <dbReference type="ARBA" id="ARBA00004141"/>
    </source>
</evidence>
<feature type="transmembrane region" description="Helical" evidence="6">
    <location>
        <begin position="302"/>
        <end position="331"/>
    </location>
</feature>
<dbReference type="GeneID" id="92276492"/>
<evidence type="ECO:0000256" key="5">
    <source>
        <dbReference type="ARBA" id="ARBA00023136"/>
    </source>
</evidence>
<dbReference type="InterPro" id="IPR001248">
    <property type="entry name" value="Pur-cyt_permease"/>
</dbReference>
<reference evidence="9" key="3">
    <citation type="submission" date="2022-10" db="EMBL/GenBank/DDBJ databases">
        <title>Bacterial isolates recovered from the One Health project in Brazil.</title>
        <authorList>
            <person name="Valiatti T.B."/>
            <person name="Santos F."/>
            <person name="Cayo R."/>
            <person name="Gales A.C."/>
        </authorList>
    </citation>
    <scope>NUCLEOTIDE SEQUENCE</scope>
    <source>
        <strain evidence="9">PVR188</strain>
    </source>
</reference>
<feature type="transmembrane region" description="Helical" evidence="6">
    <location>
        <begin position="343"/>
        <end position="362"/>
    </location>
</feature>
<feature type="transmembrane region" description="Helical" evidence="6">
    <location>
        <begin position="211"/>
        <end position="230"/>
    </location>
</feature>
<name>A0A2A5Q097_PRORE</name>
<evidence type="ECO:0000256" key="2">
    <source>
        <dbReference type="ARBA" id="ARBA00008974"/>
    </source>
</evidence>
<feature type="transmembrane region" description="Helical" evidence="6">
    <location>
        <begin position="171"/>
        <end position="191"/>
    </location>
</feature>
<dbReference type="Proteomes" id="UP000834611">
    <property type="component" value="Unassembled WGS sequence"/>
</dbReference>
<accession>A0A2A5Q097</accession>
<evidence type="ECO:0000313" key="8">
    <source>
        <dbReference type="EMBL" id="MBW3118044.1"/>
    </source>
</evidence>
<feature type="transmembrane region" description="Helical" evidence="6">
    <location>
        <begin position="408"/>
        <end position="441"/>
    </location>
</feature>
<dbReference type="EMBL" id="CAHPSF010000007">
    <property type="protein sequence ID" value="CAB5703193.1"/>
    <property type="molecule type" value="Genomic_DNA"/>
</dbReference>
<dbReference type="AlphaFoldDB" id="A0A2A5Q097"/>
<protein>
    <submittedName>
        <fullName evidence="7">Allantoin transport protein</fullName>
    </submittedName>
    <submittedName>
        <fullName evidence="8">Cytosine permease</fullName>
    </submittedName>
</protein>
<dbReference type="Gene3D" id="1.10.4160.10">
    <property type="entry name" value="Hydantoin permease"/>
    <property type="match status" value="1"/>
</dbReference>
<comment type="similarity">
    <text evidence="2">Belongs to the purine-cytosine permease (2.A.39) family.</text>
</comment>
<dbReference type="EMBL" id="JAOWIN010000007">
    <property type="protein sequence ID" value="MDI9093053.1"/>
    <property type="molecule type" value="Genomic_DNA"/>
</dbReference>
<feature type="transmembrane region" description="Helical" evidence="6">
    <location>
        <begin position="109"/>
        <end position="129"/>
    </location>
</feature>
<dbReference type="PANTHER" id="PTHR30618:SF0">
    <property type="entry name" value="PURINE-URACIL PERMEASE NCS1"/>
    <property type="match status" value="1"/>
</dbReference>
<reference evidence="7" key="1">
    <citation type="submission" date="2020-05" db="EMBL/GenBank/DDBJ databases">
        <authorList>
            <person name="Delgado-Blas J."/>
        </authorList>
    </citation>
    <scope>NUCLEOTIDE SEQUENCE</scope>
    <source>
        <strain evidence="7">BB1453</strain>
    </source>
</reference>
<reference evidence="8" key="2">
    <citation type="submission" date="2021-07" db="EMBL/GenBank/DDBJ databases">
        <authorList>
            <person name="Stanton E."/>
        </authorList>
    </citation>
    <scope>NUCLEOTIDE SEQUENCE</scope>
    <source>
        <strain evidence="8">2021EL-01139</strain>
    </source>
</reference>
<sequence length="448" mass="49061">MNNGQNISQELLAKANQELLPTQEKDRTLKTRDLLVLCSSMVINVVGLVIPAQVLLRGGYSPIEVLIACFFGFLLVTVLITLTGDIGTRYGVPFTIFIRDCLGKQGAKIGAICRAIVCLTWCGVILFLGTQAINAIIEIVTGVSMFWVIFITYASLQLFNASRNVDSMSKFGTLAVPILACGLVSLVAWLLQEHQISLPDIVTASPLEGTGFSFITVIAIFSGGWLSEALNGSDLTRKLKLPENSASSSFFARNKRTIFCFGLGFVGTGLLLTLAGLISAYLTKSDNPIGMLQIAFADNATILIISCIIIVFAQWTVNTCANIFPATLIMLNFFPKLTFAKATWLVGLISILMMPWLLLSYLDYVQMIFSAILAPILAIMLVHYYLIRKCHLNLENLYSDDIPNWRKPGITALVIGLVSGMIGYNFAFFIAFPITAIIYYLLAKKANI</sequence>